<feature type="region of interest" description="Disordered" evidence="1">
    <location>
        <begin position="1"/>
        <end position="23"/>
    </location>
</feature>
<evidence type="ECO:0000256" key="1">
    <source>
        <dbReference type="SAM" id="MobiDB-lite"/>
    </source>
</evidence>
<reference evidence="2 3" key="1">
    <citation type="submission" date="2023-05" db="EMBL/GenBank/DDBJ databases">
        <authorList>
            <person name="Yin Y."/>
            <person name="Lu Z."/>
        </authorList>
    </citation>
    <scope>NUCLEOTIDE SEQUENCE [LARGE SCALE GENOMIC DNA]</scope>
    <source>
        <strain evidence="2 3">ZM22</strain>
    </source>
</reference>
<dbReference type="RefSeq" id="WP_283487780.1">
    <property type="nucleotide sequence ID" value="NZ_CP125947.1"/>
</dbReference>
<accession>A0ABY8SUH9</accession>
<evidence type="ECO:0000313" key="3">
    <source>
        <dbReference type="Proteomes" id="UP001240697"/>
    </source>
</evidence>
<gene>
    <name evidence="2" type="ORF">QMY55_06105</name>
</gene>
<protein>
    <submittedName>
        <fullName evidence="2">Uncharacterized protein</fullName>
    </submittedName>
</protein>
<dbReference type="EMBL" id="CP125947">
    <property type="protein sequence ID" value="WHS66707.1"/>
    <property type="molecule type" value="Genomic_DNA"/>
</dbReference>
<proteinExistence type="predicted"/>
<organism evidence="2 3">
    <name type="scientific">Comamonas resistens</name>
    <dbReference type="NCBI Taxonomy" id="3046670"/>
    <lineage>
        <taxon>Bacteria</taxon>
        <taxon>Pseudomonadati</taxon>
        <taxon>Pseudomonadota</taxon>
        <taxon>Betaproteobacteria</taxon>
        <taxon>Burkholderiales</taxon>
        <taxon>Comamonadaceae</taxon>
        <taxon>Comamonas</taxon>
    </lineage>
</organism>
<feature type="compositionally biased region" description="Polar residues" evidence="1">
    <location>
        <begin position="1"/>
        <end position="22"/>
    </location>
</feature>
<evidence type="ECO:0000313" key="2">
    <source>
        <dbReference type="EMBL" id="WHS66707.1"/>
    </source>
</evidence>
<keyword evidence="3" id="KW-1185">Reference proteome</keyword>
<name>A0ABY8SUH9_9BURK</name>
<dbReference type="Proteomes" id="UP001240697">
    <property type="component" value="Chromosome"/>
</dbReference>
<sequence>MKSTFRFPSTDPASQPDQSQPSAGFAVPAPTVVLLGAPQALARSMAHTLLQAHRQARPDTAWQCLAPSPGDDWPSGCLIYVLGLDWRDADADPAIAAQINTWRLQLAASMQPYVMLYGKPAAQWQQLAESLKSIAPSADWSWISAQNPWKPSARMRRKACEQCGDPECEQILFEALKRAR</sequence>